<dbReference type="Proteomes" id="UP000319432">
    <property type="component" value="Chromosome"/>
</dbReference>
<gene>
    <name evidence="1" type="ORF">EEL30_21950</name>
</gene>
<accession>A0A518VCJ2</accession>
<dbReference type="EMBL" id="CP033464">
    <property type="protein sequence ID" value="QDX94707.1"/>
    <property type="molecule type" value="Genomic_DNA"/>
</dbReference>
<proteinExistence type="predicted"/>
<dbReference type="OrthoDB" id="2892546at2"/>
<protein>
    <submittedName>
        <fullName evidence="1">Uncharacterized protein</fullName>
    </submittedName>
</protein>
<name>A0A518VCJ2_BRELA</name>
<keyword evidence="2" id="KW-1185">Reference proteome</keyword>
<dbReference type="AlphaFoldDB" id="A0A518VCJ2"/>
<reference evidence="1 2" key="1">
    <citation type="submission" date="2018-11" db="EMBL/GenBank/DDBJ databases">
        <title>Phylogenetic determinants of toxin gene distribution in genomes of Brevibacillus laterosporus.</title>
        <authorList>
            <person name="Glare T.R."/>
            <person name="Durrant A."/>
            <person name="Berry C."/>
            <person name="Palma L."/>
            <person name="Ormskirk M."/>
            <person name="Cox M.O."/>
        </authorList>
    </citation>
    <scope>NUCLEOTIDE SEQUENCE [LARGE SCALE GENOMIC DNA]</scope>
    <source>
        <strain evidence="1 2">1821L</strain>
    </source>
</reference>
<organism evidence="1 2">
    <name type="scientific">Brevibacillus laterosporus</name>
    <name type="common">Bacillus laterosporus</name>
    <dbReference type="NCBI Taxonomy" id="1465"/>
    <lineage>
        <taxon>Bacteria</taxon>
        <taxon>Bacillati</taxon>
        <taxon>Bacillota</taxon>
        <taxon>Bacilli</taxon>
        <taxon>Bacillales</taxon>
        <taxon>Paenibacillaceae</taxon>
        <taxon>Brevibacillus</taxon>
    </lineage>
</organism>
<evidence type="ECO:0000313" key="2">
    <source>
        <dbReference type="Proteomes" id="UP000319432"/>
    </source>
</evidence>
<evidence type="ECO:0000313" key="1">
    <source>
        <dbReference type="EMBL" id="QDX94707.1"/>
    </source>
</evidence>
<sequence>MEIVVTDIFKCNFNYKSNTDTWEWDLVTSPVEAQKIDPEYKLASLNDLHEYIAACGYIFKGVVRVAEGDFTWSEYHDKQGEYFCEYVHV</sequence>